<evidence type="ECO:0000256" key="1">
    <source>
        <dbReference type="SAM" id="MobiDB-lite"/>
    </source>
</evidence>
<organism evidence="2 3">
    <name type="scientific">Halapricum desulfuricans</name>
    <dbReference type="NCBI Taxonomy" id="2841257"/>
    <lineage>
        <taxon>Archaea</taxon>
        <taxon>Methanobacteriati</taxon>
        <taxon>Methanobacteriota</taxon>
        <taxon>Stenosarchaea group</taxon>
        <taxon>Halobacteria</taxon>
        <taxon>Halobacteriales</taxon>
        <taxon>Haloarculaceae</taxon>
        <taxon>Halapricum</taxon>
    </lineage>
</organism>
<keyword evidence="3" id="KW-1185">Reference proteome</keyword>
<feature type="region of interest" description="Disordered" evidence="1">
    <location>
        <begin position="329"/>
        <end position="359"/>
    </location>
</feature>
<feature type="compositionally biased region" description="Basic and acidic residues" evidence="1">
    <location>
        <begin position="220"/>
        <end position="234"/>
    </location>
</feature>
<dbReference type="Proteomes" id="UP000662973">
    <property type="component" value="Chromosome"/>
</dbReference>
<dbReference type="InterPro" id="IPR009870">
    <property type="entry name" value="DUF1424"/>
</dbReference>
<feature type="compositionally biased region" description="Basic and acidic residues" evidence="1">
    <location>
        <begin position="338"/>
        <end position="351"/>
    </location>
</feature>
<evidence type="ECO:0008006" key="4">
    <source>
        <dbReference type="Google" id="ProtNLM"/>
    </source>
</evidence>
<reference evidence="2 3" key="1">
    <citation type="submission" date="2020-11" db="EMBL/GenBank/DDBJ databases">
        <title>Carbohydrate-dependent, anaerobic sulfur respiration: A novel catabolism in halophilic archaea.</title>
        <authorList>
            <person name="Sorokin D.Y."/>
            <person name="Messina E."/>
            <person name="Smedile F."/>
            <person name="La Cono V."/>
            <person name="Hallsworth J.E."/>
            <person name="Yakimov M.M."/>
        </authorList>
    </citation>
    <scope>NUCLEOTIDE SEQUENCE [LARGE SCALE GENOMIC DNA]</scope>
    <source>
        <strain evidence="2 3">HSR12-2</strain>
    </source>
</reference>
<accession>A0A897NEJ0</accession>
<feature type="region of interest" description="Disordered" evidence="1">
    <location>
        <begin position="211"/>
        <end position="234"/>
    </location>
</feature>
<name>A0A897NEJ0_9EURY</name>
<evidence type="ECO:0000313" key="3">
    <source>
        <dbReference type="Proteomes" id="UP000662973"/>
    </source>
</evidence>
<dbReference type="RefSeq" id="WP_229109452.1">
    <property type="nucleotide sequence ID" value="NZ_CP064788.1"/>
</dbReference>
<sequence>MTDVGIDPVEQTVSHPTAVESLRDQYLTARDGVSLREEAVTVKGRARTWGDVRDEFESYVWRQRKASSTWEDEKNVSPNSHRFTEQASKDRYGRTLGVDRAARDLWGNDLTTVFITRRARAFGENGQPQPPADHLDDLLDGNHNVYRAYERHIEDVHGLTYARLSVLEPHANGYAHIHDALWVKDPDAVLSDVDILPAVDAHLDAVEQARPRNHGPAAVDVRHDPEGRDRENRETALVGDGVPESTALPPELCKYLGGMAEYDGSSNANIPRVLQADTGPLRFYALLWARGIRQWRPDQSEFPRFVGISQYWYDDDSGSDDVEETVAPEDIENGGGVDRVDVEGRPTDFEKYNAGGAMD</sequence>
<dbReference type="AlphaFoldDB" id="A0A897NEJ0"/>
<evidence type="ECO:0000313" key="2">
    <source>
        <dbReference type="EMBL" id="QSG09349.1"/>
    </source>
</evidence>
<dbReference type="Pfam" id="PF07232">
    <property type="entry name" value="DUF1424"/>
    <property type="match status" value="1"/>
</dbReference>
<dbReference type="KEGG" id="hds:HSR122_1964"/>
<gene>
    <name evidence="2" type="ORF">HSR122_1964</name>
</gene>
<protein>
    <recommendedName>
        <fullName evidence="4">Replication protein</fullName>
    </recommendedName>
</protein>
<proteinExistence type="predicted"/>
<dbReference type="EMBL" id="CP064788">
    <property type="protein sequence ID" value="QSG09349.1"/>
    <property type="molecule type" value="Genomic_DNA"/>
</dbReference>
<dbReference type="GeneID" id="68852577"/>